<organism evidence="1 2">
    <name type="scientific">Caerostris extrusa</name>
    <name type="common">Bark spider</name>
    <name type="synonym">Caerostris bankana</name>
    <dbReference type="NCBI Taxonomy" id="172846"/>
    <lineage>
        <taxon>Eukaryota</taxon>
        <taxon>Metazoa</taxon>
        <taxon>Ecdysozoa</taxon>
        <taxon>Arthropoda</taxon>
        <taxon>Chelicerata</taxon>
        <taxon>Arachnida</taxon>
        <taxon>Araneae</taxon>
        <taxon>Araneomorphae</taxon>
        <taxon>Entelegynae</taxon>
        <taxon>Araneoidea</taxon>
        <taxon>Araneidae</taxon>
        <taxon>Caerostris</taxon>
    </lineage>
</organism>
<proteinExistence type="predicted"/>
<reference evidence="1 2" key="1">
    <citation type="submission" date="2021-06" db="EMBL/GenBank/DDBJ databases">
        <title>Caerostris extrusa draft genome.</title>
        <authorList>
            <person name="Kono N."/>
            <person name="Arakawa K."/>
        </authorList>
    </citation>
    <scope>NUCLEOTIDE SEQUENCE [LARGE SCALE GENOMIC DNA]</scope>
</reference>
<evidence type="ECO:0000313" key="2">
    <source>
        <dbReference type="Proteomes" id="UP001054945"/>
    </source>
</evidence>
<protein>
    <recommendedName>
        <fullName evidence="3">Apple domain-containing protein</fullName>
    </recommendedName>
</protein>
<name>A0AAV4XRH0_CAEEX</name>
<dbReference type="AlphaFoldDB" id="A0AAV4XRH0"/>
<evidence type="ECO:0000313" key="1">
    <source>
        <dbReference type="EMBL" id="GIY96556.1"/>
    </source>
</evidence>
<accession>A0AAV4XRH0</accession>
<evidence type="ECO:0008006" key="3">
    <source>
        <dbReference type="Google" id="ProtNLM"/>
    </source>
</evidence>
<dbReference type="EMBL" id="BPLR01000672">
    <property type="protein sequence ID" value="GIY96556.1"/>
    <property type="molecule type" value="Genomic_DNA"/>
</dbReference>
<comment type="caution">
    <text evidence="1">The sequence shown here is derived from an EMBL/GenBank/DDBJ whole genome shotgun (WGS) entry which is preliminary data.</text>
</comment>
<sequence>MTERRAPNKMHCAAYCTKESHCKAFGIDTKIFVSCLMSTSTKTFALTTPVQIRMELKFISPLYYTKFNDLNKNQTCTWLIWKGLHLEILKGPPKPTTDALPTGRTGSINEIEHPNQGIPIVPTVTVPFVVQKIPVVTSVPVTASNLEF</sequence>
<dbReference type="Proteomes" id="UP001054945">
    <property type="component" value="Unassembled WGS sequence"/>
</dbReference>
<gene>
    <name evidence="1" type="ORF">CEXT_72541</name>
</gene>
<keyword evidence="2" id="KW-1185">Reference proteome</keyword>